<reference evidence="3" key="3">
    <citation type="submission" date="2020-12" db="UniProtKB">
        <authorList>
            <consortium name="EnsemblPlants"/>
        </authorList>
    </citation>
    <scope>IDENTIFICATION</scope>
</reference>
<dbReference type="Gramene" id="Pp3c12_7950V3.1">
    <property type="protein sequence ID" value="Pp3c12_7950V3.1"/>
    <property type="gene ID" value="Pp3c12_7950"/>
</dbReference>
<sequence>MAPFQTSNKGVVRLSHSLDGVHYINAGEFVYYDGEQLAKTYFHSADTEGVWDLQNSIFPCIDMKELLSISFTPTCEDEDGVITEARFPISYEYACQTNAKLSVHCAIESPSPPPNPSPPEPPPNPPSLSPSISPPLKSSRKSTESTFT</sequence>
<evidence type="ECO:0000256" key="1">
    <source>
        <dbReference type="SAM" id="MobiDB-lite"/>
    </source>
</evidence>
<organism evidence="2">
    <name type="scientific">Physcomitrium patens</name>
    <name type="common">Spreading-leaved earth moss</name>
    <name type="synonym">Physcomitrella patens</name>
    <dbReference type="NCBI Taxonomy" id="3218"/>
    <lineage>
        <taxon>Eukaryota</taxon>
        <taxon>Viridiplantae</taxon>
        <taxon>Streptophyta</taxon>
        <taxon>Embryophyta</taxon>
        <taxon>Bryophyta</taxon>
        <taxon>Bryophytina</taxon>
        <taxon>Bryopsida</taxon>
        <taxon>Funariidae</taxon>
        <taxon>Funariales</taxon>
        <taxon>Funariaceae</taxon>
        <taxon>Physcomitrium</taxon>
    </lineage>
</organism>
<dbReference type="EnsemblPlants" id="Pp3c12_7950V3.1">
    <property type="protein sequence ID" value="Pp3c12_7950V3.1"/>
    <property type="gene ID" value="Pp3c12_7950"/>
</dbReference>
<dbReference type="RefSeq" id="XP_073394048.1">
    <property type="nucleotide sequence ID" value="XM_073537947.1"/>
</dbReference>
<keyword evidence="4" id="KW-1185">Reference proteome</keyword>
<accession>A0A2K1JPW7</accession>
<evidence type="ECO:0000313" key="3">
    <source>
        <dbReference type="EnsemblPlants" id="Pp3c12_7950V3.1"/>
    </source>
</evidence>
<feature type="compositionally biased region" description="Pro residues" evidence="1">
    <location>
        <begin position="110"/>
        <end position="128"/>
    </location>
</feature>
<dbReference type="Gramene" id="Pp3c12_7950V3.2">
    <property type="protein sequence ID" value="Pp3c12_7950V3.2"/>
    <property type="gene ID" value="Pp3c12_7950"/>
</dbReference>
<dbReference type="Proteomes" id="UP000006727">
    <property type="component" value="Chromosome 12"/>
</dbReference>
<dbReference type="PaxDb" id="3218-PP1S56_262V6.1"/>
<evidence type="ECO:0000313" key="2">
    <source>
        <dbReference type="EMBL" id="PNR43577.1"/>
    </source>
</evidence>
<dbReference type="OrthoDB" id="10640407at2759"/>
<evidence type="ECO:0000313" key="4">
    <source>
        <dbReference type="Proteomes" id="UP000006727"/>
    </source>
</evidence>
<feature type="region of interest" description="Disordered" evidence="1">
    <location>
        <begin position="106"/>
        <end position="148"/>
    </location>
</feature>
<name>A0A2K1JPW7_PHYPA</name>
<reference evidence="2 4" key="2">
    <citation type="journal article" date="2018" name="Plant J.">
        <title>The Physcomitrella patens chromosome-scale assembly reveals moss genome structure and evolution.</title>
        <authorList>
            <person name="Lang D."/>
            <person name="Ullrich K.K."/>
            <person name="Murat F."/>
            <person name="Fuchs J."/>
            <person name="Jenkins J."/>
            <person name="Haas F.B."/>
            <person name="Piednoel M."/>
            <person name="Gundlach H."/>
            <person name="Van Bel M."/>
            <person name="Meyberg R."/>
            <person name="Vives C."/>
            <person name="Morata J."/>
            <person name="Symeonidi A."/>
            <person name="Hiss M."/>
            <person name="Muchero W."/>
            <person name="Kamisugi Y."/>
            <person name="Saleh O."/>
            <person name="Blanc G."/>
            <person name="Decker E.L."/>
            <person name="van Gessel N."/>
            <person name="Grimwood J."/>
            <person name="Hayes R.D."/>
            <person name="Graham S.W."/>
            <person name="Gunter L.E."/>
            <person name="McDaniel S.F."/>
            <person name="Hoernstein S.N.W."/>
            <person name="Larsson A."/>
            <person name="Li F.W."/>
            <person name="Perroud P.F."/>
            <person name="Phillips J."/>
            <person name="Ranjan P."/>
            <person name="Rokshar D.S."/>
            <person name="Rothfels C.J."/>
            <person name="Schneider L."/>
            <person name="Shu S."/>
            <person name="Stevenson D.W."/>
            <person name="Thummler F."/>
            <person name="Tillich M."/>
            <person name="Villarreal Aguilar J.C."/>
            <person name="Widiez T."/>
            <person name="Wong G.K."/>
            <person name="Wymore A."/>
            <person name="Zhang Y."/>
            <person name="Zimmer A.D."/>
            <person name="Quatrano R.S."/>
            <person name="Mayer K.F.X."/>
            <person name="Goodstein D."/>
            <person name="Casacuberta J.M."/>
            <person name="Vandepoele K."/>
            <person name="Reski R."/>
            <person name="Cuming A.C."/>
            <person name="Tuskan G.A."/>
            <person name="Maumus F."/>
            <person name="Salse J."/>
            <person name="Schmutz J."/>
            <person name="Rensing S.A."/>
        </authorList>
    </citation>
    <scope>NUCLEOTIDE SEQUENCE [LARGE SCALE GENOMIC DNA]</scope>
    <source>
        <strain evidence="3 4">cv. Gransden 2004</strain>
    </source>
</reference>
<proteinExistence type="predicted"/>
<protein>
    <submittedName>
        <fullName evidence="2 3">Uncharacterized protein</fullName>
    </submittedName>
</protein>
<dbReference type="AlphaFoldDB" id="A0A2K1JPW7"/>
<reference evidence="2 4" key="1">
    <citation type="journal article" date="2008" name="Science">
        <title>The Physcomitrella genome reveals evolutionary insights into the conquest of land by plants.</title>
        <authorList>
            <person name="Rensing S."/>
            <person name="Lang D."/>
            <person name="Zimmer A."/>
            <person name="Terry A."/>
            <person name="Salamov A."/>
            <person name="Shapiro H."/>
            <person name="Nishiyama T."/>
            <person name="Perroud P.-F."/>
            <person name="Lindquist E."/>
            <person name="Kamisugi Y."/>
            <person name="Tanahashi T."/>
            <person name="Sakakibara K."/>
            <person name="Fujita T."/>
            <person name="Oishi K."/>
            <person name="Shin-I T."/>
            <person name="Kuroki Y."/>
            <person name="Toyoda A."/>
            <person name="Suzuki Y."/>
            <person name="Hashimoto A."/>
            <person name="Yamaguchi K."/>
            <person name="Sugano A."/>
            <person name="Kohara Y."/>
            <person name="Fujiyama A."/>
            <person name="Anterola A."/>
            <person name="Aoki S."/>
            <person name="Ashton N."/>
            <person name="Barbazuk W.B."/>
            <person name="Barker E."/>
            <person name="Bennetzen J."/>
            <person name="Bezanilla M."/>
            <person name="Blankenship R."/>
            <person name="Cho S.H."/>
            <person name="Dutcher S."/>
            <person name="Estelle M."/>
            <person name="Fawcett J.A."/>
            <person name="Gundlach H."/>
            <person name="Hanada K."/>
            <person name="Heyl A."/>
            <person name="Hicks K.A."/>
            <person name="Hugh J."/>
            <person name="Lohr M."/>
            <person name="Mayer K."/>
            <person name="Melkozernov A."/>
            <person name="Murata T."/>
            <person name="Nelson D."/>
            <person name="Pils B."/>
            <person name="Prigge M."/>
            <person name="Reiss B."/>
            <person name="Renner T."/>
            <person name="Rombauts S."/>
            <person name="Rushton P."/>
            <person name="Sanderfoot A."/>
            <person name="Schween G."/>
            <person name="Shiu S.-H."/>
            <person name="Stueber K."/>
            <person name="Theodoulou F.L."/>
            <person name="Tu H."/>
            <person name="Van de Peer Y."/>
            <person name="Verrier P.J."/>
            <person name="Waters E."/>
            <person name="Wood A."/>
            <person name="Yang L."/>
            <person name="Cove D."/>
            <person name="Cuming A."/>
            <person name="Hasebe M."/>
            <person name="Lucas S."/>
            <person name="Mishler D.B."/>
            <person name="Reski R."/>
            <person name="Grigoriev I."/>
            <person name="Quatrano R.S."/>
            <person name="Boore J.L."/>
        </authorList>
    </citation>
    <scope>NUCLEOTIDE SEQUENCE [LARGE SCALE GENOMIC DNA]</scope>
    <source>
        <strain evidence="3 4">cv. Gransden 2004</strain>
    </source>
</reference>
<gene>
    <name evidence="3" type="primary">LOC112289547</name>
    <name evidence="2" type="ORF">PHYPA_015958</name>
</gene>
<dbReference type="EMBL" id="ABEU02000012">
    <property type="protein sequence ID" value="PNR43577.1"/>
    <property type="molecule type" value="Genomic_DNA"/>
</dbReference>
<dbReference type="GeneID" id="112289547"/>
<dbReference type="EnsemblPlants" id="Pp3c12_7950V3.2">
    <property type="protein sequence ID" value="Pp3c12_7950V3.2"/>
    <property type="gene ID" value="Pp3c12_7950"/>
</dbReference>